<reference evidence="2" key="2">
    <citation type="submission" date="2023-07" db="EMBL/GenBank/DDBJ databases">
        <authorList>
            <person name="Zhang M."/>
            <person name="Zhou G."/>
        </authorList>
    </citation>
    <scope>NUCLEOTIDE SEQUENCE</scope>
    <source>
        <strain evidence="2">BJSY19SF1-2</strain>
    </source>
</reference>
<dbReference type="EMBL" id="JAUQUR010000002">
    <property type="protein sequence ID" value="MDX4069242.1"/>
    <property type="molecule type" value="Genomic_DNA"/>
</dbReference>
<proteinExistence type="predicted"/>
<dbReference type="Proteomes" id="UP001283691">
    <property type="component" value="Unassembled WGS sequence"/>
</dbReference>
<comment type="caution">
    <text evidence="2">The sequence shown here is derived from an EMBL/GenBank/DDBJ whole genome shotgun (WGS) entry which is preliminary data.</text>
</comment>
<evidence type="ECO:0008006" key="4">
    <source>
        <dbReference type="Google" id="ProtNLM"/>
    </source>
</evidence>
<feature type="signal peptide" evidence="1">
    <location>
        <begin position="1"/>
        <end position="23"/>
    </location>
</feature>
<accession>A0AAW9DAU1</accession>
<evidence type="ECO:0000256" key="1">
    <source>
        <dbReference type="SAM" id="SignalP"/>
    </source>
</evidence>
<protein>
    <recommendedName>
        <fullName evidence="4">Lipoprotein</fullName>
    </recommendedName>
</protein>
<evidence type="ECO:0000313" key="3">
    <source>
        <dbReference type="Proteomes" id="UP001283691"/>
    </source>
</evidence>
<name>A0AAW9DAU1_9BACT</name>
<dbReference type="RefSeq" id="WP_319047971.1">
    <property type="nucleotide sequence ID" value="NZ_JAUQUR010000002.1"/>
</dbReference>
<dbReference type="AlphaFoldDB" id="A0AAW9DAU1"/>
<evidence type="ECO:0000313" key="2">
    <source>
        <dbReference type="EMBL" id="MDX4069242.1"/>
    </source>
</evidence>
<reference evidence="2" key="1">
    <citation type="journal article" date="2023" name="Front. Microbiol.">
        <title>Genomic diversity and taxonomic marker for Arcobacter species.</title>
        <authorList>
            <person name="Zhou G."/>
            <person name="Gu Y."/>
            <person name="Wang H."/>
            <person name="Chen X."/>
            <person name="Zhang X."/>
            <person name="Shao Z."/>
            <person name="Yan X."/>
            <person name="Zhang J."/>
            <person name="Zhang M."/>
        </authorList>
    </citation>
    <scope>NUCLEOTIDE SEQUENCE</scope>
    <source>
        <strain evidence="2">BJSY19SF1-2</strain>
    </source>
</reference>
<feature type="chain" id="PRO_5043589251" description="Lipoprotein" evidence="1">
    <location>
        <begin position="24"/>
        <end position="177"/>
    </location>
</feature>
<dbReference type="PROSITE" id="PS51257">
    <property type="entry name" value="PROKAR_LIPOPROTEIN"/>
    <property type="match status" value="1"/>
</dbReference>
<sequence>MKKQFLSATILALILLGCSDPKAATKENFEAVINKYLLENKDSYTCSSFGNKFPFVDEFGIRKRDFQKYVELGLFKEEKEEKLFKLGIFGGDKVVEISTYDLTVLGKEHFKDGKFCFGTPKVEEIINFTEPADFMGQKVTEVNYKYKLENLPEWYKMDTAKERKIGLVLMNDGWSYK</sequence>
<keyword evidence="1" id="KW-0732">Signal</keyword>
<organism evidence="2 3">
    <name type="scientific">Aliarcobacter skirrowii</name>
    <dbReference type="NCBI Taxonomy" id="28200"/>
    <lineage>
        <taxon>Bacteria</taxon>
        <taxon>Pseudomonadati</taxon>
        <taxon>Campylobacterota</taxon>
        <taxon>Epsilonproteobacteria</taxon>
        <taxon>Campylobacterales</taxon>
        <taxon>Arcobacteraceae</taxon>
        <taxon>Aliarcobacter</taxon>
    </lineage>
</organism>
<gene>
    <name evidence="2" type="ORF">Q6A80_05825</name>
</gene>